<sequence length="240" mass="25697">MASLVVSAIVAVVGAAVSAYGSYQSGKAQAAIANANAKEQERQAKNSLATLNAQSQMQSAEAEMNFKLRKSEADARKRNAEQLEAQTLQQDAINRANMQKRRQEFAAMQAEQRVALADSGVLEASGTPLDLLAETAAKIQQDADEQHLSHEQKRRTLFREADMERLGGELALQGATLDRNLGLTQAALTAFTGQAEYNADMRKAEITRLTGRAAKQAATYEAAGTLISSLGSTGMTYATS</sequence>
<evidence type="ECO:0000313" key="1">
    <source>
        <dbReference type="EMBL" id="SKB08728.1"/>
    </source>
</evidence>
<keyword evidence="2" id="KW-1185">Reference proteome</keyword>
<gene>
    <name evidence="1" type="ORF">SAMN02745166_05010</name>
</gene>
<protein>
    <submittedName>
        <fullName evidence="1">Uncharacterized protein</fullName>
    </submittedName>
</protein>
<dbReference type="EMBL" id="FUYE01000029">
    <property type="protein sequence ID" value="SKB08728.1"/>
    <property type="molecule type" value="Genomic_DNA"/>
</dbReference>
<reference evidence="2" key="1">
    <citation type="submission" date="2017-02" db="EMBL/GenBank/DDBJ databases">
        <authorList>
            <person name="Varghese N."/>
            <person name="Submissions S."/>
        </authorList>
    </citation>
    <scope>NUCLEOTIDE SEQUENCE [LARGE SCALE GENOMIC DNA]</scope>
    <source>
        <strain evidence="2">ATCC 700200</strain>
    </source>
</reference>
<dbReference type="AlphaFoldDB" id="A0A1T4Z4D1"/>
<dbReference type="Proteomes" id="UP000190774">
    <property type="component" value="Unassembled WGS sequence"/>
</dbReference>
<accession>A0A1T4Z4D1</accession>
<evidence type="ECO:0000313" key="2">
    <source>
        <dbReference type="Proteomes" id="UP000190774"/>
    </source>
</evidence>
<organism evidence="1 2">
    <name type="scientific">Prosthecobacter debontii</name>
    <dbReference type="NCBI Taxonomy" id="48467"/>
    <lineage>
        <taxon>Bacteria</taxon>
        <taxon>Pseudomonadati</taxon>
        <taxon>Verrucomicrobiota</taxon>
        <taxon>Verrucomicrobiia</taxon>
        <taxon>Verrucomicrobiales</taxon>
        <taxon>Verrucomicrobiaceae</taxon>
        <taxon>Prosthecobacter</taxon>
    </lineage>
</organism>
<proteinExistence type="predicted"/>
<name>A0A1T4Z4D1_9BACT</name>
<dbReference type="STRING" id="48467.SAMN02745166_05010"/>
<dbReference type="RefSeq" id="WP_078816119.1">
    <property type="nucleotide sequence ID" value="NZ_FUYE01000029.1"/>
</dbReference>